<keyword evidence="2" id="KW-1185">Reference proteome</keyword>
<organism evidence="1 2">
    <name type="scientific">Microbulbifer okhotskensis</name>
    <dbReference type="NCBI Taxonomy" id="2926617"/>
    <lineage>
        <taxon>Bacteria</taxon>
        <taxon>Pseudomonadati</taxon>
        <taxon>Pseudomonadota</taxon>
        <taxon>Gammaproteobacteria</taxon>
        <taxon>Cellvibrionales</taxon>
        <taxon>Microbulbiferaceae</taxon>
        <taxon>Microbulbifer</taxon>
    </lineage>
</organism>
<gene>
    <name evidence="1" type="primary">gpM</name>
    <name evidence="1" type="ORF">MO867_22180</name>
</gene>
<proteinExistence type="predicted"/>
<reference evidence="1" key="1">
    <citation type="journal article" date="2022" name="Arch. Microbiol.">
        <title>Microbulbifer okhotskensis sp. nov., isolated from a deep bottom sediment of the Okhotsk Sea.</title>
        <authorList>
            <person name="Romanenko L."/>
            <person name="Kurilenko V."/>
            <person name="Otstavnykh N."/>
            <person name="Velansky P."/>
            <person name="Isaeva M."/>
            <person name="Mikhailov V."/>
        </authorList>
    </citation>
    <scope>NUCLEOTIDE SEQUENCE</scope>
    <source>
        <strain evidence="1">OS29</strain>
    </source>
</reference>
<accession>A0A9X2J9V3</accession>
<feature type="non-terminal residue" evidence="1">
    <location>
        <position position="142"/>
    </location>
</feature>
<evidence type="ECO:0000313" key="1">
    <source>
        <dbReference type="EMBL" id="MCO1337036.1"/>
    </source>
</evidence>
<dbReference type="AlphaFoldDB" id="A0A9X2J9V3"/>
<dbReference type="GO" id="GO:0003677">
    <property type="term" value="F:DNA binding"/>
    <property type="evidence" value="ECO:0007669"/>
    <property type="project" value="InterPro"/>
</dbReference>
<dbReference type="Proteomes" id="UP001139028">
    <property type="component" value="Unassembled WGS sequence"/>
</dbReference>
<dbReference type="InterPro" id="IPR010270">
    <property type="entry name" value="Phage_P2_GpM"/>
</dbReference>
<name>A0A9X2J9V3_9GAMM</name>
<evidence type="ECO:0000313" key="2">
    <source>
        <dbReference type="Proteomes" id="UP001139028"/>
    </source>
</evidence>
<dbReference type="RefSeq" id="WP_252473222.1">
    <property type="nucleotide sequence ID" value="NZ_JALBWM010000301.1"/>
</dbReference>
<protein>
    <submittedName>
        <fullName evidence="1">Phage terminase small subunit</fullName>
    </submittedName>
</protein>
<comment type="caution">
    <text evidence="1">The sequence shown here is derived from an EMBL/GenBank/DDBJ whole genome shotgun (WGS) entry which is preliminary data.</text>
</comment>
<sequence>MPFPTIAHQNKCKAKVAKEIAGMQSEIDQLVVSADKNITASAVNIITDSSESREVIAASLDRDLELLKKRSSIVEKADLKKQLLTKYLPLIKEYRESSQKYENLVLVYCTIWAMDVEDIELALDLAKFAVEQQQKLPHYFKS</sequence>
<dbReference type="Pfam" id="PF05944">
    <property type="entry name" value="Phage_term_smal"/>
    <property type="match status" value="1"/>
</dbReference>
<dbReference type="EMBL" id="JALBWM010000301">
    <property type="protein sequence ID" value="MCO1337036.1"/>
    <property type="molecule type" value="Genomic_DNA"/>
</dbReference>
<dbReference type="GO" id="GO:0004519">
    <property type="term" value="F:endonuclease activity"/>
    <property type="evidence" value="ECO:0007669"/>
    <property type="project" value="InterPro"/>
</dbReference>